<dbReference type="InterPro" id="IPR013126">
    <property type="entry name" value="Hsp_70_fam"/>
</dbReference>
<proteinExistence type="inferred from homology"/>
<dbReference type="InterPro" id="IPR018181">
    <property type="entry name" value="Heat_shock_70_CS"/>
</dbReference>
<dbReference type="GO" id="GO:0140662">
    <property type="term" value="F:ATP-dependent protein folding chaperone"/>
    <property type="evidence" value="ECO:0007669"/>
    <property type="project" value="InterPro"/>
</dbReference>
<dbReference type="PROSITE" id="PS00329">
    <property type="entry name" value="HSP70_2"/>
    <property type="match status" value="1"/>
</dbReference>
<dbReference type="SUPFAM" id="SSF100920">
    <property type="entry name" value="Heat shock protein 70kD (HSP70), peptide-binding domain"/>
    <property type="match status" value="1"/>
</dbReference>
<keyword evidence="2 4" id="KW-0547">Nucleotide-binding</keyword>
<reference evidence="6" key="2">
    <citation type="submission" date="2020-10" db="UniProtKB">
        <authorList>
            <consortium name="WormBaseParasite"/>
        </authorList>
    </citation>
    <scope>IDENTIFICATION</scope>
</reference>
<dbReference type="FunFam" id="3.30.30.30:FF:000001">
    <property type="entry name" value="heat shock 70 kDa protein-like"/>
    <property type="match status" value="1"/>
</dbReference>
<keyword evidence="3 4" id="KW-0067">ATP-binding</keyword>
<organism evidence="5 6">
    <name type="scientific">Panagrellus redivivus</name>
    <name type="common">Microworm</name>
    <dbReference type="NCBI Taxonomy" id="6233"/>
    <lineage>
        <taxon>Eukaryota</taxon>
        <taxon>Metazoa</taxon>
        <taxon>Ecdysozoa</taxon>
        <taxon>Nematoda</taxon>
        <taxon>Chromadorea</taxon>
        <taxon>Rhabditida</taxon>
        <taxon>Tylenchina</taxon>
        <taxon>Panagrolaimomorpha</taxon>
        <taxon>Panagrolaimoidea</taxon>
        <taxon>Panagrolaimidae</taxon>
        <taxon>Panagrellus</taxon>
    </lineage>
</organism>
<dbReference type="Gene3D" id="3.90.640.10">
    <property type="entry name" value="Actin, Chain A, domain 4"/>
    <property type="match status" value="1"/>
</dbReference>
<dbReference type="PANTHER" id="PTHR19375">
    <property type="entry name" value="HEAT SHOCK PROTEIN 70KDA"/>
    <property type="match status" value="1"/>
</dbReference>
<dbReference type="SUPFAM" id="SSF53067">
    <property type="entry name" value="Actin-like ATPase domain"/>
    <property type="match status" value="2"/>
</dbReference>
<dbReference type="FunFam" id="3.30.420.40:FF:000004">
    <property type="entry name" value="Molecular chaperone DnaK"/>
    <property type="match status" value="1"/>
</dbReference>
<dbReference type="Proteomes" id="UP000492821">
    <property type="component" value="Unassembled WGS sequence"/>
</dbReference>
<evidence type="ECO:0000256" key="3">
    <source>
        <dbReference type="ARBA" id="ARBA00022840"/>
    </source>
</evidence>
<accession>A0A7E4VAG1</accession>
<dbReference type="GO" id="GO:0006950">
    <property type="term" value="P:response to stress"/>
    <property type="evidence" value="ECO:0007669"/>
    <property type="project" value="UniProtKB-ARBA"/>
</dbReference>
<sequence>MPLENAIGIDLGTTQCCVGIFRNGTVEIIPNEFGGRITPSYVAFTDNEILVGAAAKEQSAVNPCNTIFDVKRLIGRSFYNDAVQADMKHWPATVISDGLNRPKLQVQFKGETKTLYPEEVLAMLLMKLKEAAENYLGSEVKNAVMTVPSTFNQHQRQATKDAGRLAGLNVLRIIDEPTAAAIAYGSDKNGSGERNVLVFDFGGGTCNVTILTFEDGIFEVKSTAGNNHLGGEDLDNLMVNHFVAEFKRKHKINLFTNPEALRRVRTACEVAKRTLSIVTKTSLQLEGLVDGIDFNTCISRAGFEELCSDLFRKCMDPVESALRASEMDKAQIHDIVLTGGSTRIPKVQELLSEYFSGKELNKSIDPDEAVAYGAAIQAAILSGDRSKNILPDKLLLDVSPVSLGIETAGGVMTTMIKRNTTVPTKTARSFTTKVNKRLSRLIPVVMSYSSTERVKGAVSGVSTLLIQVYEGEHALAKKNTFLGKFEFDVYQAPRVVPEIEVTFEIDANGILTVTATDKNVQLPRGQTPMNSITITNRNTHLSKQHIQQLMNEAKGYRRENVAEPESDDEDVFKDFDYDVKPVPMADVKKECF</sequence>
<evidence type="ECO:0000256" key="2">
    <source>
        <dbReference type="ARBA" id="ARBA00022741"/>
    </source>
</evidence>
<dbReference type="InterPro" id="IPR043129">
    <property type="entry name" value="ATPase_NBD"/>
</dbReference>
<dbReference type="PROSITE" id="PS00297">
    <property type="entry name" value="HSP70_1"/>
    <property type="match status" value="1"/>
</dbReference>
<evidence type="ECO:0000313" key="5">
    <source>
        <dbReference type="Proteomes" id="UP000492821"/>
    </source>
</evidence>
<dbReference type="FunFam" id="3.90.640.10:FF:000002">
    <property type="entry name" value="Heat shock 70 kDa"/>
    <property type="match status" value="1"/>
</dbReference>
<protein>
    <submittedName>
        <fullName evidence="6">Heat shock protein 70</fullName>
    </submittedName>
</protein>
<keyword evidence="5" id="KW-1185">Reference proteome</keyword>
<dbReference type="PROSITE" id="PS01036">
    <property type="entry name" value="HSP70_3"/>
    <property type="match status" value="1"/>
</dbReference>
<dbReference type="PRINTS" id="PR00301">
    <property type="entry name" value="HEATSHOCK70"/>
</dbReference>
<dbReference type="Gene3D" id="3.30.30.30">
    <property type="match status" value="1"/>
</dbReference>
<name>A0A7E4VAG1_PANRE</name>
<dbReference type="InterPro" id="IPR029047">
    <property type="entry name" value="HSP70_peptide-bd_sf"/>
</dbReference>
<dbReference type="WBParaSite" id="Pan_g18063.t1">
    <property type="protein sequence ID" value="Pan_g18063.t1"/>
    <property type="gene ID" value="Pan_g18063"/>
</dbReference>
<reference evidence="5" key="1">
    <citation type="journal article" date="2013" name="Genetics">
        <title>The draft genome and transcriptome of Panagrellus redivivus are shaped by the harsh demands of a free-living lifestyle.</title>
        <authorList>
            <person name="Srinivasan J."/>
            <person name="Dillman A.R."/>
            <person name="Macchietto M.G."/>
            <person name="Heikkinen L."/>
            <person name="Lakso M."/>
            <person name="Fracchia K.M."/>
            <person name="Antoshechkin I."/>
            <person name="Mortazavi A."/>
            <person name="Wong G."/>
            <person name="Sternberg P.W."/>
        </authorList>
    </citation>
    <scope>NUCLEOTIDE SEQUENCE [LARGE SCALE GENOMIC DNA]</scope>
    <source>
        <strain evidence="5">MT8872</strain>
    </source>
</reference>
<evidence type="ECO:0000313" key="6">
    <source>
        <dbReference type="WBParaSite" id="Pan_g18063.t1"/>
    </source>
</evidence>
<dbReference type="GO" id="GO:0005524">
    <property type="term" value="F:ATP binding"/>
    <property type="evidence" value="ECO:0007669"/>
    <property type="project" value="UniProtKB-KW"/>
</dbReference>
<dbReference type="AlphaFoldDB" id="A0A7E4VAG1"/>
<evidence type="ECO:0000256" key="1">
    <source>
        <dbReference type="ARBA" id="ARBA00007381"/>
    </source>
</evidence>
<dbReference type="Gene3D" id="2.60.34.10">
    <property type="entry name" value="Substrate Binding Domain Of DNAk, Chain A, domain 1"/>
    <property type="match status" value="1"/>
</dbReference>
<comment type="similarity">
    <text evidence="1 4">Belongs to the heat shock protein 70 family.</text>
</comment>
<dbReference type="Pfam" id="PF00012">
    <property type="entry name" value="HSP70"/>
    <property type="match status" value="2"/>
</dbReference>
<dbReference type="Gene3D" id="3.30.420.40">
    <property type="match status" value="2"/>
</dbReference>
<evidence type="ECO:0000256" key="4">
    <source>
        <dbReference type="RuleBase" id="RU003322"/>
    </source>
</evidence>